<dbReference type="EMBL" id="JAKEKT020000057">
    <property type="protein sequence ID" value="KAL1639873.1"/>
    <property type="molecule type" value="Genomic_DNA"/>
</dbReference>
<name>A0ABR3TKG4_9PEZI</name>
<comment type="similarity">
    <text evidence="3 6">Belongs to the glycosyl hydrolase 47 family.</text>
</comment>
<evidence type="ECO:0000256" key="3">
    <source>
        <dbReference type="ARBA" id="ARBA00007658"/>
    </source>
</evidence>
<dbReference type="EC" id="3.2.1.-" evidence="6"/>
<evidence type="ECO:0000313" key="9">
    <source>
        <dbReference type="Proteomes" id="UP001521184"/>
    </source>
</evidence>
<protein>
    <recommendedName>
        <fullName evidence="6">alpha-1,2-Mannosidase</fullName>
        <ecNumber evidence="6">3.2.1.-</ecNumber>
    </recommendedName>
</protein>
<keyword evidence="4 6" id="KW-0378">Hydrolase</keyword>
<dbReference type="InterPro" id="IPR012341">
    <property type="entry name" value="6hp_glycosidase-like_sf"/>
</dbReference>
<dbReference type="InterPro" id="IPR001382">
    <property type="entry name" value="Glyco_hydro_47"/>
</dbReference>
<gene>
    <name evidence="8" type="ORF">SLS58_007460</name>
</gene>
<accession>A0ABR3TKG4</accession>
<feature type="region of interest" description="Disordered" evidence="7">
    <location>
        <begin position="646"/>
        <end position="666"/>
    </location>
</feature>
<keyword evidence="6" id="KW-0326">Glycosidase</keyword>
<reference evidence="8 9" key="1">
    <citation type="journal article" date="2023" name="Plant Dis.">
        <title>First Report of Diplodia intermedia Causing Canker and Dieback Diseases on Apple Trees in Canada.</title>
        <authorList>
            <person name="Ellouze W."/>
            <person name="Ilyukhin E."/>
            <person name="Sulman M."/>
            <person name="Ali S."/>
        </authorList>
    </citation>
    <scope>NUCLEOTIDE SEQUENCE [LARGE SCALE GENOMIC DNA]</scope>
    <source>
        <strain evidence="8 9">M45-28</strain>
    </source>
</reference>
<dbReference type="InterPro" id="IPR050749">
    <property type="entry name" value="Glycosyl_Hydrolase_47"/>
</dbReference>
<evidence type="ECO:0000256" key="2">
    <source>
        <dbReference type="ARBA" id="ARBA00004922"/>
    </source>
</evidence>
<dbReference type="PRINTS" id="PR00747">
    <property type="entry name" value="GLYHDRLASE47"/>
</dbReference>
<dbReference type="Proteomes" id="UP001521184">
    <property type="component" value="Unassembled WGS sequence"/>
</dbReference>
<sequence>MLLSMLLSPRKLLLTCTFFAAVLLIFIRSLPPTYNIPLSSIADGTAEGGETKPVFIESDDGRFHWSQATQRYPVESLIAIPTDVTEIPRIQHDFPPEPEEARKVRLERLDQIKAEFIHAWTGYKEHAWLKDEVAPISGDSRDASGGWAATLVDSLGSLIPDLPSLAVQSVLTSPDTLWIMDLKPDFEDAVAAVNAIDFSTCALTELNVFEATVRHLGGLLSAYDLSDGRYPTLLQKAWELGHMLYAAFDTPNRMPVTRWNFRDAADGKPQEASDAALSAEIGSLTLEFTRLSQLTGDGRFFDAAQRVMDVFDEQQNRTRLPGMWPVAINARDLDFTAWNSFTIGGMADSLYEYLPKQHALLNGATPQYRKLFETAAAAMKQHLFYTPTIPGDDDNNNNNDNRILMPGDVSTDEASGVHLDPRNQHLSCFAGGMFALAGRLFDDPDDVDVGRRLTEGCLWAHEISANGLMPEVMYTLPCDGDGAEGGCAWDEERWLRAVEEQARSEEEEGEEDAAAAAAVDASTVVQEKHLGRGVTKISDARYVLRPEAIESIFVLHRITGDDALRERAWTVFANIVRLTRTDVAHAGLDDCVAVADDDDPPPRRSDRMEAFWPAATLKYFYLLFSDPGVVSLDEYVFNTEAHPFGRRGKKETAAAAASSSSPSSSR</sequence>
<comment type="cofactor">
    <cofactor evidence="1">
        <name>Ca(2+)</name>
        <dbReference type="ChEBI" id="CHEBI:29108"/>
    </cofactor>
</comment>
<evidence type="ECO:0000256" key="7">
    <source>
        <dbReference type="SAM" id="MobiDB-lite"/>
    </source>
</evidence>
<evidence type="ECO:0000256" key="1">
    <source>
        <dbReference type="ARBA" id="ARBA00001913"/>
    </source>
</evidence>
<organism evidence="8 9">
    <name type="scientific">Diplodia intermedia</name>
    <dbReference type="NCBI Taxonomy" id="856260"/>
    <lineage>
        <taxon>Eukaryota</taxon>
        <taxon>Fungi</taxon>
        <taxon>Dikarya</taxon>
        <taxon>Ascomycota</taxon>
        <taxon>Pezizomycotina</taxon>
        <taxon>Dothideomycetes</taxon>
        <taxon>Dothideomycetes incertae sedis</taxon>
        <taxon>Botryosphaeriales</taxon>
        <taxon>Botryosphaeriaceae</taxon>
        <taxon>Diplodia</taxon>
    </lineage>
</organism>
<feature type="compositionally biased region" description="Low complexity" evidence="7">
    <location>
        <begin position="653"/>
        <end position="666"/>
    </location>
</feature>
<dbReference type="PANTHER" id="PTHR11742">
    <property type="entry name" value="MANNOSYL-OLIGOSACCHARIDE ALPHA-1,2-MANNOSIDASE-RELATED"/>
    <property type="match status" value="1"/>
</dbReference>
<evidence type="ECO:0000313" key="8">
    <source>
        <dbReference type="EMBL" id="KAL1639873.1"/>
    </source>
</evidence>
<evidence type="ECO:0000256" key="5">
    <source>
        <dbReference type="ARBA" id="ARBA00023157"/>
    </source>
</evidence>
<dbReference type="Pfam" id="PF01532">
    <property type="entry name" value="Glyco_hydro_47"/>
    <property type="match status" value="2"/>
</dbReference>
<dbReference type="SUPFAM" id="SSF48225">
    <property type="entry name" value="Seven-hairpin glycosidases"/>
    <property type="match status" value="1"/>
</dbReference>
<keyword evidence="5" id="KW-1015">Disulfide bond</keyword>
<keyword evidence="9" id="KW-1185">Reference proteome</keyword>
<comment type="pathway">
    <text evidence="2">Protein modification; protein glycosylation.</text>
</comment>
<proteinExistence type="inferred from homology"/>
<dbReference type="InterPro" id="IPR036026">
    <property type="entry name" value="Seven-hairpin_glycosidases"/>
</dbReference>
<evidence type="ECO:0000256" key="6">
    <source>
        <dbReference type="RuleBase" id="RU361193"/>
    </source>
</evidence>
<dbReference type="Gene3D" id="1.50.10.10">
    <property type="match status" value="1"/>
</dbReference>
<comment type="caution">
    <text evidence="8">The sequence shown here is derived from an EMBL/GenBank/DDBJ whole genome shotgun (WGS) entry which is preliminary data.</text>
</comment>
<evidence type="ECO:0000256" key="4">
    <source>
        <dbReference type="ARBA" id="ARBA00022801"/>
    </source>
</evidence>
<dbReference type="PANTHER" id="PTHR11742:SF49">
    <property type="entry name" value="ALPHA-1,2-MANNOSIDASE"/>
    <property type="match status" value="1"/>
</dbReference>